<dbReference type="GeneID" id="14904304"/>
<gene>
    <name evidence="1" type="ORF">IMG5_181110</name>
</gene>
<dbReference type="OrthoDB" id="295668at2759"/>
<name>G0R2X1_ICHMU</name>
<sequence length="702" mass="83174">MEFTLNVQEVQITLIHRASDTKNSEQLYQFIAISRIDIVKGDITAKFYEDRFLVQGELGDIQIMDLTGYPDSELIYNQFFNINGFKIFGQDDTQQGNSILKLDFLSYYSNTQSKIQNFIYNKCHVEIRKIILIYFQKPILRLVNYINEQLLAVFANNYNNQDEKNEDNENIKHNQYEILKQLFSPKLTQYVLEIDKPTIILKQQPKSQDFIKLDLGPICIRNCTDKKVSDELKNYRKINFIWDEEIEIKCGQMAIFMKSNNKINQVSENIDFTLQINSQPFFKQYQLLLKNKIDLTNYINIIGEAHKIQLKLFKYQYALIMMVLKQNIQFEDGNDKDFIFNYNQKSKSEPEPKKKEIQINFDEISLSILDQQSQYLQPGFQFQNYDRVYVKLSIEEAKFIYSQYNNHFFEIEIYGKQLVGYYFLYAFSKFLNQEVLEDQKYGFLGKIGLQQKKVNISQNQFLKQKNSLINQVNDLETYKKNAQASILIKIFQDGDIDMKLELSNSKLFINNYVIFTILNFLKLEPISKINTLKNVDEKYKSEKQSNFKLELQMKSILIGLQSSPEAKHVIALQGKVTIKYELSMNSNYHTDYHQTKEFNKEIQKQRIQQSIKNQKFFNEKQKQQVQTIRIDAESIQLYNCLLSDIQSLNQNDQKFKKRNIMAPFDLNIIQQQFICECYQQQSQINKIDCKFGKIRCTLTYQP</sequence>
<dbReference type="EMBL" id="GL984282">
    <property type="protein sequence ID" value="EGR28182.1"/>
    <property type="molecule type" value="Genomic_DNA"/>
</dbReference>
<evidence type="ECO:0000313" key="1">
    <source>
        <dbReference type="EMBL" id="EGR28182.1"/>
    </source>
</evidence>
<dbReference type="InParanoid" id="G0R2X1"/>
<dbReference type="EC" id="3.1.11.5" evidence="1"/>
<dbReference type="GO" id="GO:0008854">
    <property type="term" value="F:exodeoxyribonuclease V activity"/>
    <property type="evidence" value="ECO:0007669"/>
    <property type="project" value="UniProtKB-EC"/>
</dbReference>
<keyword evidence="2" id="KW-1185">Reference proteome</keyword>
<dbReference type="RefSeq" id="XP_004027527.1">
    <property type="nucleotide sequence ID" value="XM_004027478.1"/>
</dbReference>
<dbReference type="Proteomes" id="UP000008983">
    <property type="component" value="Unassembled WGS sequence"/>
</dbReference>
<keyword evidence="1" id="KW-0378">Hydrolase</keyword>
<proteinExistence type="predicted"/>
<accession>G0R2X1</accession>
<evidence type="ECO:0000313" key="2">
    <source>
        <dbReference type="Proteomes" id="UP000008983"/>
    </source>
</evidence>
<reference evidence="1 2" key="1">
    <citation type="submission" date="2011-07" db="EMBL/GenBank/DDBJ databases">
        <authorList>
            <person name="Coyne R."/>
            <person name="Brami D."/>
            <person name="Johnson J."/>
            <person name="Hostetler J."/>
            <person name="Hannick L."/>
            <person name="Clark T."/>
            <person name="Cassidy-Hanley D."/>
            <person name="Inman J."/>
        </authorList>
    </citation>
    <scope>NUCLEOTIDE SEQUENCE [LARGE SCALE GENOMIC DNA]</scope>
    <source>
        <strain evidence="1 2">G5</strain>
    </source>
</reference>
<organism evidence="1 2">
    <name type="scientific">Ichthyophthirius multifiliis</name>
    <name type="common">White spot disease agent</name>
    <name type="synonym">Ich</name>
    <dbReference type="NCBI Taxonomy" id="5932"/>
    <lineage>
        <taxon>Eukaryota</taxon>
        <taxon>Sar</taxon>
        <taxon>Alveolata</taxon>
        <taxon>Ciliophora</taxon>
        <taxon>Intramacronucleata</taxon>
        <taxon>Oligohymenophorea</taxon>
        <taxon>Hymenostomatida</taxon>
        <taxon>Ophryoglenina</taxon>
        <taxon>Ichthyophthirius</taxon>
    </lineage>
</organism>
<dbReference type="AlphaFoldDB" id="G0R2X1"/>
<protein>
    <submittedName>
        <fullName evidence="1">PH domain protein</fullName>
        <ecNumber evidence="1">3.1.11.5</ecNumber>
    </submittedName>
</protein>